<name>A0ABY1WKS0_9GAMM</name>
<dbReference type="CDD" id="cd02860">
    <property type="entry name" value="E_set_Pullulanase"/>
    <property type="match status" value="1"/>
</dbReference>
<evidence type="ECO:0000313" key="6">
    <source>
        <dbReference type="EMBL" id="TAA40387.1"/>
    </source>
</evidence>
<dbReference type="InterPro" id="IPR004193">
    <property type="entry name" value="Glyco_hydro_13_N"/>
</dbReference>
<protein>
    <submittedName>
        <fullName evidence="6">Pullulanase-type alpha-1,6-glucosidase</fullName>
    </submittedName>
</protein>
<keyword evidence="2" id="KW-0378">Hydrolase</keyword>
<dbReference type="Gene3D" id="2.60.40.1110">
    <property type="match status" value="1"/>
</dbReference>
<dbReference type="PROSITE" id="PS51257">
    <property type="entry name" value="PROKAR_LIPOPROTEIN"/>
    <property type="match status" value="1"/>
</dbReference>
<dbReference type="InterPro" id="IPR013784">
    <property type="entry name" value="Carb-bd-like_fold"/>
</dbReference>
<dbReference type="Pfam" id="PF11852">
    <property type="entry name" value="Pullul_strch_C"/>
    <property type="match status" value="1"/>
</dbReference>
<dbReference type="Proteomes" id="UP000292544">
    <property type="component" value="Unassembled WGS sequence"/>
</dbReference>
<feature type="domain" description="Alpha-1,6-glucosidases pullulanase-type C-terminal" evidence="4">
    <location>
        <begin position="932"/>
        <end position="1089"/>
    </location>
</feature>
<dbReference type="SUPFAM" id="SSF81296">
    <property type="entry name" value="E set domains"/>
    <property type="match status" value="2"/>
</dbReference>
<comment type="caution">
    <text evidence="6">The sequence shown here is derived from an EMBL/GenBank/DDBJ whole genome shotgun (WGS) entry which is preliminary data.</text>
</comment>
<evidence type="ECO:0000256" key="1">
    <source>
        <dbReference type="ARBA" id="ARBA00008061"/>
    </source>
</evidence>
<reference evidence="7" key="1">
    <citation type="submission" date="2019-02" db="EMBL/GenBank/DDBJ databases">
        <title>Draft genome sequence of Muricauda sp. 176CP4-71.</title>
        <authorList>
            <person name="Park J.-S."/>
        </authorList>
    </citation>
    <scope>NUCLEOTIDE SEQUENCE [LARGE SCALE GENOMIC DNA]</scope>
    <source>
        <strain evidence="7">176GS2-150</strain>
    </source>
</reference>
<dbReference type="CDD" id="cd11341">
    <property type="entry name" value="AmyAc_Pullulanase_LD-like"/>
    <property type="match status" value="1"/>
</dbReference>
<dbReference type="Pfam" id="PF02922">
    <property type="entry name" value="CBM_48"/>
    <property type="match status" value="1"/>
</dbReference>
<evidence type="ECO:0000313" key="7">
    <source>
        <dbReference type="Proteomes" id="UP000292544"/>
    </source>
</evidence>
<dbReference type="InterPro" id="IPR040671">
    <property type="entry name" value="Pullulanase_N2"/>
</dbReference>
<dbReference type="InterPro" id="IPR013780">
    <property type="entry name" value="Glyco_hydro_b"/>
</dbReference>
<keyword evidence="2" id="KW-0326">Glycosidase</keyword>
<feature type="domain" description="Glycoside hydrolase family 13 N-terminal" evidence="3">
    <location>
        <begin position="332"/>
        <end position="417"/>
    </location>
</feature>
<dbReference type="SUPFAM" id="SSF51445">
    <property type="entry name" value="(Trans)glycosidases"/>
    <property type="match status" value="1"/>
</dbReference>
<organism evidence="6 7">
    <name type="scientific">Corallincola spongiicola</name>
    <dbReference type="NCBI Taxonomy" id="2520508"/>
    <lineage>
        <taxon>Bacteria</taxon>
        <taxon>Pseudomonadati</taxon>
        <taxon>Pseudomonadota</taxon>
        <taxon>Gammaproteobacteria</taxon>
        <taxon>Alteromonadales</taxon>
        <taxon>Psychromonadaceae</taxon>
        <taxon>Corallincola</taxon>
    </lineage>
</organism>
<dbReference type="InterPro" id="IPR014756">
    <property type="entry name" value="Ig_E-set"/>
</dbReference>
<dbReference type="RefSeq" id="WP_130567926.1">
    <property type="nucleotide sequence ID" value="NZ_SHLY01000009.1"/>
</dbReference>
<dbReference type="SUPFAM" id="SSF49452">
    <property type="entry name" value="Starch-binding domain-like"/>
    <property type="match status" value="1"/>
</dbReference>
<evidence type="ECO:0000259" key="5">
    <source>
        <dbReference type="Pfam" id="PF17967"/>
    </source>
</evidence>
<dbReference type="Pfam" id="PF17967">
    <property type="entry name" value="Pullulanase_N2"/>
    <property type="match status" value="1"/>
</dbReference>
<evidence type="ECO:0000256" key="2">
    <source>
        <dbReference type="ARBA" id="ARBA00023295"/>
    </source>
</evidence>
<dbReference type="Gene3D" id="2.60.40.1180">
    <property type="entry name" value="Golgi alpha-mannosidase II"/>
    <property type="match status" value="1"/>
</dbReference>
<evidence type="ECO:0000259" key="4">
    <source>
        <dbReference type="Pfam" id="PF11852"/>
    </source>
</evidence>
<accession>A0ABY1WKS0</accession>
<dbReference type="Gene3D" id="2.60.40.10">
    <property type="entry name" value="Immunoglobulins"/>
    <property type="match status" value="2"/>
</dbReference>
<dbReference type="InterPro" id="IPR013783">
    <property type="entry name" value="Ig-like_fold"/>
</dbReference>
<feature type="domain" description="Pullulanase N2" evidence="5">
    <location>
        <begin position="209"/>
        <end position="317"/>
    </location>
</feature>
<gene>
    <name evidence="6" type="primary">pulA</name>
    <name evidence="6" type="ORF">EXY25_18230</name>
</gene>
<evidence type="ECO:0000259" key="3">
    <source>
        <dbReference type="Pfam" id="PF02922"/>
    </source>
</evidence>
<dbReference type="InterPro" id="IPR024561">
    <property type="entry name" value="Pullul_strch_C"/>
</dbReference>
<dbReference type="CDD" id="cd02861">
    <property type="entry name" value="E_set_pullulanase_like"/>
    <property type="match status" value="1"/>
</dbReference>
<dbReference type="Gene3D" id="3.20.20.80">
    <property type="entry name" value="Glycosidases"/>
    <property type="match status" value="1"/>
</dbReference>
<dbReference type="EMBL" id="SHLY01000009">
    <property type="protein sequence ID" value="TAA40387.1"/>
    <property type="molecule type" value="Genomic_DNA"/>
</dbReference>
<dbReference type="PANTHER" id="PTHR43002">
    <property type="entry name" value="GLYCOGEN DEBRANCHING ENZYME"/>
    <property type="match status" value="1"/>
</dbReference>
<sequence length="1370" mass="147843">MELKKNKLAIYMMPLLAATMVVGCSDDDDDDDLVCTPPEIINEAGDMCIDPPVAGEEPVTAGANETVIYLLDPTQQSTAIADDSPYQAYSMYAWQGTSGGIGDGVSCDALADSEVSSGWDDESRIPDGEDEHGPYWVLDLGSEEGCIHFIVRQNIDDSIQNITGSDGRVVFADFPDRTVTMIRNSADLYDSRVNALEIMNAVEVSGFAAHWVEGATLLWSAGDVAESVSLYTSADASFDLNEEGVISGNVTEVALTSGELSEGAAAKFPHISGLTAWAVPDTLDAKAALKGQLVAVAKNANGDVVGATMVQTPGVLDALYADGEGGANSATLGAVIGDSGTSFNLWAPTAQNVHVRLYNADKTEMEGSPIQMIEDGGTGIWIAEADAPSGTFYRYDVTVYHHISDAIENYEVTDPYSWSLSTNSLYSQVLDFDSEEVTPDGWAEHTVPTSDHIVIYEAHIRDFSALDETTSAENRGRYGAFTEAGSDPMLHLAKLAEAGLTHFHLMPAFDIATVDEDVANRVDITDTIGDLCRVNANARICGNADDADVIKDVLAACDPATACAEQIVTDMAQYDSFNWGYDPYHYGAPEGSYSSNPEGVTRVKEFREMVQALHGMGLRVTMDVVYNHTNASGITTRSVLDRLVPGYYHRRNAESGAVEQSTCCDNTATEYTMMAKLMKDTLVVWADEYKIDAFRFDLMGHQPLAAMEDSLAAVLAVDEDNYFYGEGWNFGEVANDARFVQATQENLAGTGIGSFSDRMRDAVRGGRFNTENHRSAQGWASGLHTAQNEDFPASDATLVDLEQRSDQIRVELAGGLRDFILVDYEGNTSRGQDVLYGSSPSGYVDAPEELVSYISKHDNQTFWDFNQYKIAEGETTENRLRMHGLGVSMPLLSQSVPFIHMGVEFLRSKSMSRDSYDSGDWYNEVDFTGMTSRWNVGLPLENRDVDNWPLIQEIIADPAAEPQVEHIAAATELFFDFLAVRGSTPLFALNAAQIKSRIDFRNVGDDHKLHLIVMSIDDGISAGEDLDANNDAVVVVYNGAPEEQTFTLGAGNWELHPALAGSADYNTLYTSTVDGNAVTVSAYTPAVFVLPQDGAQGAGWAVNEDNKDLSQIPPFGNTAVFLRGDMNGWDTTDQLTFDTNGRYLTVVTLEAGTYGFKVADATWTDVNYGAAGEDGTVTLGTPIAIAAGSQTNLSLTLADNSIVTFVADFSNLDAPMLTVTAEAVESCEVLADSAEVGPLGDTKIALIGNLSNWDYNADYEFSYKGSNTYQLQLTDVAIMGADGFKMRGDADWNTQFNITATNAAVTDVRSDIVYDLTGAVNLEGINLPNNNTTLATEGGTYNYTVVFNDGADLSAQAVQGTFSMCEVAGE</sequence>
<keyword evidence="7" id="KW-1185">Reference proteome</keyword>
<dbReference type="InterPro" id="IPR017853">
    <property type="entry name" value="GH"/>
</dbReference>
<dbReference type="NCBIfam" id="TIGR02103">
    <property type="entry name" value="pullul_strch"/>
    <property type="match status" value="1"/>
</dbReference>
<dbReference type="SUPFAM" id="SSF51011">
    <property type="entry name" value="Glycosyl hydrolase domain"/>
    <property type="match status" value="1"/>
</dbReference>
<proteinExistence type="inferred from homology"/>
<comment type="similarity">
    <text evidence="1">Belongs to the glycosyl hydrolase 13 family.</text>
</comment>
<dbReference type="InterPro" id="IPR011839">
    <property type="entry name" value="Pullul_strch"/>
</dbReference>
<dbReference type="Gene3D" id="2.60.40.1130">
    <property type="entry name" value="Rab geranylgeranyltransferase alpha-subunit, insert domain"/>
    <property type="match status" value="1"/>
</dbReference>